<reference evidence="1 2" key="1">
    <citation type="journal article" date="2015" name="Nature">
        <title>rRNA introns, odd ribosomes, and small enigmatic genomes across a large radiation of phyla.</title>
        <authorList>
            <person name="Brown C.T."/>
            <person name="Hug L.A."/>
            <person name="Thomas B.C."/>
            <person name="Sharon I."/>
            <person name="Castelle C.J."/>
            <person name="Singh A."/>
            <person name="Wilkins M.J."/>
            <person name="Williams K.H."/>
            <person name="Banfield J.F."/>
        </authorList>
    </citation>
    <scope>NUCLEOTIDE SEQUENCE [LARGE SCALE GENOMIC DNA]</scope>
</reference>
<comment type="caution">
    <text evidence="1">The sequence shown here is derived from an EMBL/GenBank/DDBJ whole genome shotgun (WGS) entry which is preliminary data.</text>
</comment>
<sequence length="43" mass="4650">MLKLGVIGMSEGNGHPYSWSAIVNGKYNEKEMANCGYAGIPVY</sequence>
<proteinExistence type="predicted"/>
<dbReference type="AlphaFoldDB" id="A0A0G0V509"/>
<evidence type="ECO:0000313" key="1">
    <source>
        <dbReference type="EMBL" id="KKR96059.1"/>
    </source>
</evidence>
<dbReference type="EMBL" id="LCAU01000037">
    <property type="protein sequence ID" value="KKR96059.1"/>
    <property type="molecule type" value="Genomic_DNA"/>
</dbReference>
<name>A0A0G0V509_9BACT</name>
<gene>
    <name evidence="1" type="ORF">UU48_C0037G0004</name>
</gene>
<protein>
    <submittedName>
        <fullName evidence="1">Oxidoreductase domain-containing protein</fullName>
    </submittedName>
</protein>
<dbReference type="Proteomes" id="UP000034746">
    <property type="component" value="Unassembled WGS sequence"/>
</dbReference>
<organism evidence="1 2">
    <name type="scientific">Candidatus Uhrbacteria bacterium GW2011_GWF2_41_16</name>
    <dbReference type="NCBI Taxonomy" id="1618997"/>
    <lineage>
        <taxon>Bacteria</taxon>
        <taxon>Candidatus Uhriibacteriota</taxon>
    </lineage>
</organism>
<evidence type="ECO:0000313" key="2">
    <source>
        <dbReference type="Proteomes" id="UP000034746"/>
    </source>
</evidence>
<feature type="non-terminal residue" evidence="1">
    <location>
        <position position="43"/>
    </location>
</feature>
<accession>A0A0G0V509</accession>